<reference evidence="1 2" key="1">
    <citation type="submission" date="2018-02" db="EMBL/GenBank/DDBJ databases">
        <title>Novel Leptospira species isolated from soil and water in Japan.</title>
        <authorList>
            <person name="Nakao R."/>
            <person name="Masuzawa T."/>
        </authorList>
    </citation>
    <scope>NUCLEOTIDE SEQUENCE [LARGE SCALE GENOMIC DNA]</scope>
    <source>
        <strain evidence="1 2">YH101</strain>
    </source>
</reference>
<proteinExistence type="predicted"/>
<evidence type="ECO:0000313" key="1">
    <source>
        <dbReference type="EMBL" id="GBF48811.1"/>
    </source>
</evidence>
<evidence type="ECO:0000313" key="2">
    <source>
        <dbReference type="Proteomes" id="UP000245133"/>
    </source>
</evidence>
<name>A0A2P2DVZ5_9LEPT</name>
<protein>
    <submittedName>
        <fullName evidence="1">Uncharacterized protein</fullName>
    </submittedName>
</protein>
<dbReference type="EMBL" id="BFBB01000002">
    <property type="protein sequence ID" value="GBF48811.1"/>
    <property type="molecule type" value="Genomic_DNA"/>
</dbReference>
<keyword evidence="2" id="KW-1185">Reference proteome</keyword>
<gene>
    <name evidence="1" type="ORF">LPTSP4_03110</name>
</gene>
<comment type="caution">
    <text evidence="1">The sequence shown here is derived from an EMBL/GenBank/DDBJ whole genome shotgun (WGS) entry which is preliminary data.</text>
</comment>
<dbReference type="Proteomes" id="UP000245133">
    <property type="component" value="Unassembled WGS sequence"/>
</dbReference>
<accession>A0A2P2DVZ5</accession>
<dbReference type="AlphaFoldDB" id="A0A2P2DVZ5"/>
<dbReference type="RefSeq" id="WP_108973015.1">
    <property type="nucleotide sequence ID" value="NZ_BFBB01000002.1"/>
</dbReference>
<sequence length="425" mass="50137">MRYANRILNGWRQYDRFTESLYGRYESKTIQYISFCRNLYVAFLEFKRTSEILEFGYFMILLLRSIIYHFCFNPILSDKAKVVIIEVNASQDSELAAHAGISLVRIEWKFDSAREILSKIRIFFEWILCARLLLLGNDLKKFYSFKTLPELLLGINLYNRIDLSGIEKIVTQRDRYPEEIGILKKAKELGIKTFKFDHFLALGTVNQNRIFCEYYLYPNQINASHFKKFEANKDIKYYEVGFPYWDAFAKFRWKPERNPKIITFFSQYGNSLGIFGPKGPYFYIQEILETIDDSFLLLVKPHPIELKNGFPTFKSNRIQIVDGKTVSNPELISKSCFVLSLASQALIEAKHINPQSAYINYEPEHSLDWDYSLLNGKLELIRSRKELREFLYEKKDFISCEEFIDFFHPSFPNSLEKITKAIHSI</sequence>
<organism evidence="1 2">
    <name type="scientific">Leptospira ryugenii</name>
    <dbReference type="NCBI Taxonomy" id="1917863"/>
    <lineage>
        <taxon>Bacteria</taxon>
        <taxon>Pseudomonadati</taxon>
        <taxon>Spirochaetota</taxon>
        <taxon>Spirochaetia</taxon>
        <taxon>Leptospirales</taxon>
        <taxon>Leptospiraceae</taxon>
        <taxon>Leptospira</taxon>
    </lineage>
</organism>